<accession>A0A8S5QU67</accession>
<dbReference type="InterPro" id="IPR010982">
    <property type="entry name" value="Lambda_DNA-bd_dom_sf"/>
</dbReference>
<dbReference type="EMBL" id="BK015739">
    <property type="protein sequence ID" value="DAE22750.1"/>
    <property type="molecule type" value="Genomic_DNA"/>
</dbReference>
<dbReference type="Gene3D" id="1.10.260.40">
    <property type="entry name" value="lambda repressor-like DNA-binding domains"/>
    <property type="match status" value="1"/>
</dbReference>
<feature type="domain" description="HTH cro/C1-type" evidence="1">
    <location>
        <begin position="11"/>
        <end position="60"/>
    </location>
</feature>
<sequence>MCGTEFVSLIKSKGFNQKRLSEATGISQGMMSHKIRGRDKWFWDEAVKVCETLDITLDDFNRCFPVGGNVKPSSPAPKTKNECICDALESLKLALTTN</sequence>
<dbReference type="InterPro" id="IPR001387">
    <property type="entry name" value="Cro/C1-type_HTH"/>
</dbReference>
<name>A0A8S5QU67_9CAUD</name>
<dbReference type="SUPFAM" id="SSF47413">
    <property type="entry name" value="lambda repressor-like DNA-binding domains"/>
    <property type="match status" value="1"/>
</dbReference>
<reference evidence="2" key="1">
    <citation type="journal article" date="2021" name="Proc. Natl. Acad. Sci. U.S.A.">
        <title>A Catalog of Tens of Thousands of Viruses from Human Metagenomes Reveals Hidden Associations with Chronic Diseases.</title>
        <authorList>
            <person name="Tisza M.J."/>
            <person name="Buck C.B."/>
        </authorList>
    </citation>
    <scope>NUCLEOTIDE SEQUENCE</scope>
    <source>
        <strain evidence="2">Ct2hZ16</strain>
    </source>
</reference>
<evidence type="ECO:0000313" key="2">
    <source>
        <dbReference type="EMBL" id="DAE22750.1"/>
    </source>
</evidence>
<dbReference type="CDD" id="cd00093">
    <property type="entry name" value="HTH_XRE"/>
    <property type="match status" value="1"/>
</dbReference>
<dbReference type="GO" id="GO:0003677">
    <property type="term" value="F:DNA binding"/>
    <property type="evidence" value="ECO:0007669"/>
    <property type="project" value="InterPro"/>
</dbReference>
<organism evidence="2">
    <name type="scientific">Siphoviridae sp. ct2hZ16</name>
    <dbReference type="NCBI Taxonomy" id="2826276"/>
    <lineage>
        <taxon>Viruses</taxon>
        <taxon>Duplodnaviria</taxon>
        <taxon>Heunggongvirae</taxon>
        <taxon>Uroviricota</taxon>
        <taxon>Caudoviricetes</taxon>
    </lineage>
</organism>
<proteinExistence type="predicted"/>
<evidence type="ECO:0000259" key="1">
    <source>
        <dbReference type="PROSITE" id="PS50943"/>
    </source>
</evidence>
<dbReference type="PROSITE" id="PS50943">
    <property type="entry name" value="HTH_CROC1"/>
    <property type="match status" value="1"/>
</dbReference>
<dbReference type="Pfam" id="PF13443">
    <property type="entry name" value="HTH_26"/>
    <property type="match status" value="1"/>
</dbReference>
<protein>
    <submittedName>
        <fullName evidence="2">Helix-turn-helix domain protein</fullName>
    </submittedName>
</protein>